<name>A0A0C3FPU7_PILCF</name>
<evidence type="ECO:0000313" key="3">
    <source>
        <dbReference type="Proteomes" id="UP000054166"/>
    </source>
</evidence>
<evidence type="ECO:0000256" key="1">
    <source>
        <dbReference type="SAM" id="MobiDB-lite"/>
    </source>
</evidence>
<dbReference type="AlphaFoldDB" id="A0A0C3FPU7"/>
<reference evidence="2 3" key="1">
    <citation type="submission" date="2014-04" db="EMBL/GenBank/DDBJ databases">
        <authorList>
            <consortium name="DOE Joint Genome Institute"/>
            <person name="Kuo A."/>
            <person name="Tarkka M."/>
            <person name="Buscot F."/>
            <person name="Kohler A."/>
            <person name="Nagy L.G."/>
            <person name="Floudas D."/>
            <person name="Copeland A."/>
            <person name="Barry K.W."/>
            <person name="Cichocki N."/>
            <person name="Veneault-Fourrey C."/>
            <person name="LaButti K."/>
            <person name="Lindquist E.A."/>
            <person name="Lipzen A."/>
            <person name="Lundell T."/>
            <person name="Morin E."/>
            <person name="Murat C."/>
            <person name="Sun H."/>
            <person name="Tunlid A."/>
            <person name="Henrissat B."/>
            <person name="Grigoriev I.V."/>
            <person name="Hibbett D.S."/>
            <person name="Martin F."/>
            <person name="Nordberg H.P."/>
            <person name="Cantor M.N."/>
            <person name="Hua S.X."/>
        </authorList>
    </citation>
    <scope>NUCLEOTIDE SEQUENCE [LARGE SCALE GENOMIC DNA]</scope>
    <source>
        <strain evidence="2 3">F 1598</strain>
    </source>
</reference>
<feature type="region of interest" description="Disordered" evidence="1">
    <location>
        <begin position="1"/>
        <end position="27"/>
    </location>
</feature>
<evidence type="ECO:0000313" key="2">
    <source>
        <dbReference type="EMBL" id="KIM81206.1"/>
    </source>
</evidence>
<accession>A0A0C3FPU7</accession>
<reference evidence="3" key="2">
    <citation type="submission" date="2015-01" db="EMBL/GenBank/DDBJ databases">
        <title>Evolutionary Origins and Diversification of the Mycorrhizal Mutualists.</title>
        <authorList>
            <consortium name="DOE Joint Genome Institute"/>
            <consortium name="Mycorrhizal Genomics Consortium"/>
            <person name="Kohler A."/>
            <person name="Kuo A."/>
            <person name="Nagy L.G."/>
            <person name="Floudas D."/>
            <person name="Copeland A."/>
            <person name="Barry K.W."/>
            <person name="Cichocki N."/>
            <person name="Veneault-Fourrey C."/>
            <person name="LaButti K."/>
            <person name="Lindquist E.A."/>
            <person name="Lipzen A."/>
            <person name="Lundell T."/>
            <person name="Morin E."/>
            <person name="Murat C."/>
            <person name="Riley R."/>
            <person name="Ohm R."/>
            <person name="Sun H."/>
            <person name="Tunlid A."/>
            <person name="Henrissat B."/>
            <person name="Grigoriev I.V."/>
            <person name="Hibbett D.S."/>
            <person name="Martin F."/>
        </authorList>
    </citation>
    <scope>NUCLEOTIDE SEQUENCE [LARGE SCALE GENOMIC DNA]</scope>
    <source>
        <strain evidence="3">F 1598</strain>
    </source>
</reference>
<dbReference type="HOGENOM" id="CLU_2923467_0_0_1"/>
<dbReference type="InParanoid" id="A0A0C3FPU7"/>
<sequence length="61" mass="6591">MSSTETGDNSPLQATTENPMDAVPDSLLGRPHLAAEQNIVNQCSPAVCAIYFLGFTLRLRQ</sequence>
<gene>
    <name evidence="2" type="ORF">PILCRDRAFT_821658</name>
</gene>
<protein>
    <submittedName>
        <fullName evidence="2">Uncharacterized protein</fullName>
    </submittedName>
</protein>
<organism evidence="2 3">
    <name type="scientific">Piloderma croceum (strain F 1598)</name>
    <dbReference type="NCBI Taxonomy" id="765440"/>
    <lineage>
        <taxon>Eukaryota</taxon>
        <taxon>Fungi</taxon>
        <taxon>Dikarya</taxon>
        <taxon>Basidiomycota</taxon>
        <taxon>Agaricomycotina</taxon>
        <taxon>Agaricomycetes</taxon>
        <taxon>Agaricomycetidae</taxon>
        <taxon>Atheliales</taxon>
        <taxon>Atheliaceae</taxon>
        <taxon>Piloderma</taxon>
    </lineage>
</organism>
<keyword evidence="3" id="KW-1185">Reference proteome</keyword>
<feature type="compositionally biased region" description="Polar residues" evidence="1">
    <location>
        <begin position="1"/>
        <end position="18"/>
    </location>
</feature>
<dbReference type="Proteomes" id="UP000054166">
    <property type="component" value="Unassembled WGS sequence"/>
</dbReference>
<dbReference type="EMBL" id="KN833000">
    <property type="protein sequence ID" value="KIM81206.1"/>
    <property type="molecule type" value="Genomic_DNA"/>
</dbReference>
<proteinExistence type="predicted"/>